<dbReference type="AlphaFoldDB" id="A0A0D7M1S8"/>
<dbReference type="PROSITE" id="PS50893">
    <property type="entry name" value="ABC_TRANSPORTER_2"/>
    <property type="match status" value="1"/>
</dbReference>
<evidence type="ECO:0000256" key="6">
    <source>
        <dbReference type="ARBA" id="ARBA00022840"/>
    </source>
</evidence>
<proteinExistence type="inferred from homology"/>
<dbReference type="PANTHER" id="PTHR43297">
    <property type="entry name" value="OLIGOPEPTIDE TRANSPORT ATP-BINDING PROTEIN APPD"/>
    <property type="match status" value="1"/>
</dbReference>
<dbReference type="InterPro" id="IPR003439">
    <property type="entry name" value="ABC_transporter-like_ATP-bd"/>
</dbReference>
<keyword evidence="5" id="KW-0547">Nucleotide-binding</keyword>
<evidence type="ECO:0000256" key="1">
    <source>
        <dbReference type="ARBA" id="ARBA00004417"/>
    </source>
</evidence>
<keyword evidence="7" id="KW-0472">Membrane</keyword>
<dbReference type="EMBL" id="CP056573">
    <property type="protein sequence ID" value="QLV31013.1"/>
    <property type="molecule type" value="Genomic_DNA"/>
</dbReference>
<dbReference type="SUPFAM" id="SSF52540">
    <property type="entry name" value="P-loop containing nucleoside triphosphate hydrolases"/>
    <property type="match status" value="1"/>
</dbReference>
<dbReference type="Gene3D" id="3.40.50.300">
    <property type="entry name" value="P-loop containing nucleotide triphosphate hydrolases"/>
    <property type="match status" value="1"/>
</dbReference>
<dbReference type="Proteomes" id="UP000512222">
    <property type="component" value="Chromosome"/>
</dbReference>
<comment type="similarity">
    <text evidence="2">Belongs to the ABC transporter superfamily.</text>
</comment>
<name>A0A0D7M1S8_CITFR</name>
<comment type="subcellular location">
    <subcellularLocation>
        <location evidence="1">Cell inner membrane</location>
        <topology evidence="1">Peripheral membrane protein</topology>
    </subcellularLocation>
</comment>
<dbReference type="GO" id="GO:0005524">
    <property type="term" value="F:ATP binding"/>
    <property type="evidence" value="ECO:0007669"/>
    <property type="project" value="UniProtKB-KW"/>
</dbReference>
<gene>
    <name evidence="9" type="ORF">HV178_13950</name>
</gene>
<evidence type="ECO:0000313" key="10">
    <source>
        <dbReference type="Proteomes" id="UP000512222"/>
    </source>
</evidence>
<protein>
    <submittedName>
        <fullName evidence="9">ATP-binding cassette domain-containing protein</fullName>
    </submittedName>
</protein>
<dbReference type="PANTHER" id="PTHR43297:SF11">
    <property type="entry name" value="ATPASE COMPONENT OF ABC-TYPE TRANSPORT SYSTEM"/>
    <property type="match status" value="1"/>
</dbReference>
<evidence type="ECO:0000256" key="4">
    <source>
        <dbReference type="ARBA" id="ARBA00022475"/>
    </source>
</evidence>
<evidence type="ECO:0000256" key="3">
    <source>
        <dbReference type="ARBA" id="ARBA00022448"/>
    </source>
</evidence>
<dbReference type="SMART" id="SM00382">
    <property type="entry name" value="AAA"/>
    <property type="match status" value="1"/>
</dbReference>
<dbReference type="RefSeq" id="WP_003846680.1">
    <property type="nucleotide sequence ID" value="NZ_AP028314.1"/>
</dbReference>
<feature type="domain" description="ABC transporter" evidence="8">
    <location>
        <begin position="4"/>
        <end position="246"/>
    </location>
</feature>
<evidence type="ECO:0000256" key="7">
    <source>
        <dbReference type="ARBA" id="ARBA00023136"/>
    </source>
</evidence>
<dbReference type="Pfam" id="PF00005">
    <property type="entry name" value="ABC_tran"/>
    <property type="match status" value="1"/>
</dbReference>
<dbReference type="InterPro" id="IPR050388">
    <property type="entry name" value="ABC_Ni/Peptide_Import"/>
</dbReference>
<evidence type="ECO:0000313" key="9">
    <source>
        <dbReference type="EMBL" id="QLV31013.1"/>
    </source>
</evidence>
<accession>A0A0D7M1S8</accession>
<dbReference type="GO" id="GO:0016887">
    <property type="term" value="F:ATP hydrolysis activity"/>
    <property type="evidence" value="ECO:0007669"/>
    <property type="project" value="InterPro"/>
</dbReference>
<dbReference type="GO" id="GO:0005886">
    <property type="term" value="C:plasma membrane"/>
    <property type="evidence" value="ECO:0007669"/>
    <property type="project" value="UniProtKB-SubCell"/>
</dbReference>
<sequence length="264" mass="29740">MLSLRQVSLEVARYRWYGARNWSSLLQDISFDVAPGQMVALVGGSGEGKSLLLQCLLDLLPENLRFQGTITLEGKTLNSDDIRKCRGDTFSYVPQGVQALNPLLSIEKHLRRACQLSGQQWNAGKIERLLQRSRLESRVLDAFPRQLSGGMAKRVLACHASLSQARYILADEITAWLDAPLANQLLEQLREQCEQGAGVLWVTHDLTLAARHADRIVALHQGRVSDNVSREQLLRGEISEHLQRQWRALPERNQLFGERDVVLS</sequence>
<dbReference type="InterPro" id="IPR003593">
    <property type="entry name" value="AAA+_ATPase"/>
</dbReference>
<evidence type="ECO:0000259" key="8">
    <source>
        <dbReference type="PROSITE" id="PS50893"/>
    </source>
</evidence>
<dbReference type="InterPro" id="IPR027417">
    <property type="entry name" value="P-loop_NTPase"/>
</dbReference>
<evidence type="ECO:0000256" key="2">
    <source>
        <dbReference type="ARBA" id="ARBA00005417"/>
    </source>
</evidence>
<keyword evidence="3" id="KW-0813">Transport</keyword>
<evidence type="ECO:0000256" key="5">
    <source>
        <dbReference type="ARBA" id="ARBA00022741"/>
    </source>
</evidence>
<keyword evidence="6 9" id="KW-0067">ATP-binding</keyword>
<keyword evidence="4" id="KW-1003">Cell membrane</keyword>
<reference evidence="10" key="1">
    <citation type="submission" date="2020-06" db="EMBL/GenBank/DDBJ databases">
        <title>REHAB project genomes.</title>
        <authorList>
            <person name="Shaw L.P."/>
        </authorList>
    </citation>
    <scope>NUCLEOTIDE SEQUENCE [LARGE SCALE GENOMIC DNA]</scope>
    <source>
        <strain evidence="10">RHBSTW-00370</strain>
    </source>
</reference>
<organism evidence="9 10">
    <name type="scientific">Citrobacter freundii</name>
    <dbReference type="NCBI Taxonomy" id="546"/>
    <lineage>
        <taxon>Bacteria</taxon>
        <taxon>Pseudomonadati</taxon>
        <taxon>Pseudomonadota</taxon>
        <taxon>Gammaproteobacteria</taxon>
        <taxon>Enterobacterales</taxon>
        <taxon>Enterobacteriaceae</taxon>
        <taxon>Citrobacter</taxon>
        <taxon>Citrobacter freundii complex</taxon>
    </lineage>
</organism>